<keyword evidence="1" id="KW-0697">Rotamase</keyword>
<organism evidence="4 5">
    <name type="scientific">Haloechinothrix salitolerans</name>
    <dbReference type="NCBI Taxonomy" id="926830"/>
    <lineage>
        <taxon>Bacteria</taxon>
        <taxon>Bacillati</taxon>
        <taxon>Actinomycetota</taxon>
        <taxon>Actinomycetes</taxon>
        <taxon>Pseudonocardiales</taxon>
        <taxon>Pseudonocardiaceae</taxon>
        <taxon>Haloechinothrix</taxon>
    </lineage>
</organism>
<dbReference type="Gene3D" id="1.10.4030.10">
    <property type="entry name" value="Porin chaperone SurA, peptide-binding domain"/>
    <property type="match status" value="1"/>
</dbReference>
<gene>
    <name evidence="4" type="ORF">ACFQGD_03325</name>
</gene>
<dbReference type="InterPro" id="IPR050245">
    <property type="entry name" value="PrsA_foldase"/>
</dbReference>
<protein>
    <submittedName>
        <fullName evidence="4">Peptidyl-prolyl cis-trans isomerase</fullName>
    </submittedName>
</protein>
<dbReference type="PANTHER" id="PTHR47245:SF2">
    <property type="entry name" value="PEPTIDYL-PROLYL CIS-TRANS ISOMERASE HP_0175-RELATED"/>
    <property type="match status" value="1"/>
</dbReference>
<dbReference type="PROSITE" id="PS50198">
    <property type="entry name" value="PPIC_PPIASE_2"/>
    <property type="match status" value="1"/>
</dbReference>
<evidence type="ECO:0000313" key="4">
    <source>
        <dbReference type="EMBL" id="MFC6866166.1"/>
    </source>
</evidence>
<dbReference type="SUPFAM" id="SSF54534">
    <property type="entry name" value="FKBP-like"/>
    <property type="match status" value="1"/>
</dbReference>
<dbReference type="Pfam" id="PF13624">
    <property type="entry name" value="SurA_N_3"/>
    <property type="match status" value="1"/>
</dbReference>
<dbReference type="GO" id="GO:0016853">
    <property type="term" value="F:isomerase activity"/>
    <property type="evidence" value="ECO:0007669"/>
    <property type="project" value="UniProtKB-KW"/>
</dbReference>
<keyword evidence="5" id="KW-1185">Reference proteome</keyword>
<dbReference type="InterPro" id="IPR023058">
    <property type="entry name" value="PPIase_PpiC_CS"/>
</dbReference>
<dbReference type="InterPro" id="IPR027304">
    <property type="entry name" value="Trigger_fact/SurA_dom_sf"/>
</dbReference>
<proteinExistence type="predicted"/>
<dbReference type="InterPro" id="IPR000297">
    <property type="entry name" value="PPIase_PpiC"/>
</dbReference>
<dbReference type="Gene3D" id="3.10.50.40">
    <property type="match status" value="1"/>
</dbReference>
<keyword evidence="1 4" id="KW-0413">Isomerase</keyword>
<feature type="domain" description="PpiC" evidence="3">
    <location>
        <begin position="205"/>
        <end position="295"/>
    </location>
</feature>
<evidence type="ECO:0000256" key="2">
    <source>
        <dbReference type="SAM" id="MobiDB-lite"/>
    </source>
</evidence>
<reference evidence="5" key="1">
    <citation type="journal article" date="2019" name="Int. J. Syst. Evol. Microbiol.">
        <title>The Global Catalogue of Microorganisms (GCM) 10K type strain sequencing project: providing services to taxonomists for standard genome sequencing and annotation.</title>
        <authorList>
            <consortium name="The Broad Institute Genomics Platform"/>
            <consortium name="The Broad Institute Genome Sequencing Center for Infectious Disease"/>
            <person name="Wu L."/>
            <person name="Ma J."/>
        </authorList>
    </citation>
    <scope>NUCLEOTIDE SEQUENCE [LARGE SCALE GENOMIC DNA]</scope>
    <source>
        <strain evidence="5">KCTC 32255</strain>
    </source>
</reference>
<name>A0ABW2BT86_9PSEU</name>
<dbReference type="PANTHER" id="PTHR47245">
    <property type="entry name" value="PEPTIDYLPROLYL ISOMERASE"/>
    <property type="match status" value="1"/>
</dbReference>
<feature type="compositionally biased region" description="Pro residues" evidence="2">
    <location>
        <begin position="348"/>
        <end position="358"/>
    </location>
</feature>
<dbReference type="InterPro" id="IPR046357">
    <property type="entry name" value="PPIase_dom_sf"/>
</dbReference>
<accession>A0ABW2BT86</accession>
<evidence type="ECO:0000259" key="3">
    <source>
        <dbReference type="PROSITE" id="PS50198"/>
    </source>
</evidence>
<feature type="region of interest" description="Disordered" evidence="2">
    <location>
        <begin position="338"/>
        <end position="358"/>
    </location>
</feature>
<evidence type="ECO:0000313" key="5">
    <source>
        <dbReference type="Proteomes" id="UP001596337"/>
    </source>
</evidence>
<dbReference type="RefSeq" id="WP_345407230.1">
    <property type="nucleotide sequence ID" value="NZ_BAABLA010000123.1"/>
</dbReference>
<comment type="caution">
    <text evidence="4">The sequence shown here is derived from an EMBL/GenBank/DDBJ whole genome shotgun (WGS) entry which is preliminary data.</text>
</comment>
<dbReference type="PROSITE" id="PS01096">
    <property type="entry name" value="PPIC_PPIASE_1"/>
    <property type="match status" value="1"/>
</dbReference>
<evidence type="ECO:0000256" key="1">
    <source>
        <dbReference type="PROSITE-ProRule" id="PRU00278"/>
    </source>
</evidence>
<dbReference type="EMBL" id="JBHSXX010000001">
    <property type="protein sequence ID" value="MFC6866166.1"/>
    <property type="molecule type" value="Genomic_DNA"/>
</dbReference>
<dbReference type="SUPFAM" id="SSF109998">
    <property type="entry name" value="Triger factor/SurA peptide-binding domain-like"/>
    <property type="match status" value="1"/>
</dbReference>
<sequence length="358" mass="39434">MNLSGLRSVLGRGLTAVRRWPLLVPRGRARVVSLALSGVVLAGATTHVAVTWVTALPDNAVLRVGETVITEDQFQQRIGALEALYGVKVPQEGQQLEQFNRDAAKSIAVSLILDQAAHERGVVVAGKKARDALDKIIEEQLPGGRDDFVKFLSSQGVAEHDVLDEVKRQLATSRLFEQVTADVAQVTDKEVRQAYDERKKEMVSPEKRHLRNIVVKSKSQAKRLLDQAKAGTDFATLAKKRSLDQSTKNKGGDLGTLTADQLDKQYAKAAFNADKNSFFGPVKTQHGWNVGQVVAVTPAKQLSFDDVKKQLKAQLNQKRTLETWRAWLGNQITAADVEYADEYRPDNPDAPPTDTPPR</sequence>
<dbReference type="Proteomes" id="UP001596337">
    <property type="component" value="Unassembled WGS sequence"/>
</dbReference>
<dbReference type="Pfam" id="PF13145">
    <property type="entry name" value="Rotamase_2"/>
    <property type="match status" value="1"/>
</dbReference>